<evidence type="ECO:0000313" key="2">
    <source>
        <dbReference type="EMBL" id="JAH67214.1"/>
    </source>
</evidence>
<reference evidence="2" key="1">
    <citation type="submission" date="2014-11" db="EMBL/GenBank/DDBJ databases">
        <authorList>
            <person name="Amaro Gonzalez C."/>
        </authorList>
    </citation>
    <scope>NUCLEOTIDE SEQUENCE</scope>
</reference>
<sequence>MASGGLCRVASLSGFPRPVLKPENEEIKRTARSRCRTSAVPSL</sequence>
<name>A0A0E9UMX1_ANGAN</name>
<feature type="region of interest" description="Disordered" evidence="1">
    <location>
        <begin position="23"/>
        <end position="43"/>
    </location>
</feature>
<proteinExistence type="predicted"/>
<evidence type="ECO:0000256" key="1">
    <source>
        <dbReference type="SAM" id="MobiDB-lite"/>
    </source>
</evidence>
<accession>A0A0E9UMX1</accession>
<dbReference type="EMBL" id="GBXM01041363">
    <property type="protein sequence ID" value="JAH67214.1"/>
    <property type="molecule type" value="Transcribed_RNA"/>
</dbReference>
<dbReference type="AlphaFoldDB" id="A0A0E9UMX1"/>
<reference evidence="2" key="2">
    <citation type="journal article" date="2015" name="Fish Shellfish Immunol.">
        <title>Early steps in the European eel (Anguilla anguilla)-Vibrio vulnificus interaction in the gills: Role of the RtxA13 toxin.</title>
        <authorList>
            <person name="Callol A."/>
            <person name="Pajuelo D."/>
            <person name="Ebbesson L."/>
            <person name="Teles M."/>
            <person name="MacKenzie S."/>
            <person name="Amaro C."/>
        </authorList>
    </citation>
    <scope>NUCLEOTIDE SEQUENCE</scope>
</reference>
<organism evidence="2">
    <name type="scientific">Anguilla anguilla</name>
    <name type="common">European freshwater eel</name>
    <name type="synonym">Muraena anguilla</name>
    <dbReference type="NCBI Taxonomy" id="7936"/>
    <lineage>
        <taxon>Eukaryota</taxon>
        <taxon>Metazoa</taxon>
        <taxon>Chordata</taxon>
        <taxon>Craniata</taxon>
        <taxon>Vertebrata</taxon>
        <taxon>Euteleostomi</taxon>
        <taxon>Actinopterygii</taxon>
        <taxon>Neopterygii</taxon>
        <taxon>Teleostei</taxon>
        <taxon>Anguilliformes</taxon>
        <taxon>Anguillidae</taxon>
        <taxon>Anguilla</taxon>
    </lineage>
</organism>
<protein>
    <submittedName>
        <fullName evidence="2">Uncharacterized protein</fullName>
    </submittedName>
</protein>